<dbReference type="EMBL" id="JAAAPX010000083">
    <property type="protein sequence ID" value="KAF4233051.1"/>
    <property type="molecule type" value="Genomic_DNA"/>
</dbReference>
<proteinExistence type="predicted"/>
<dbReference type="AlphaFoldDB" id="A0A8H4H265"/>
<gene>
    <name evidence="1" type="ORF">CNMCM6805_009536</name>
</gene>
<name>A0A8H4H265_9EURO</name>
<dbReference type="Proteomes" id="UP000653565">
    <property type="component" value="Unassembled WGS sequence"/>
</dbReference>
<reference evidence="1" key="1">
    <citation type="journal article" date="2020" name="bioRxiv">
        <title>Genomic and phenotypic heterogeneity of clinical isolates of the human pathogens Aspergillus fumigatus, Aspergillus lentulus and Aspergillus fumigatiaffinis.</title>
        <authorList>
            <person name="dos Santos R.A.C."/>
            <person name="Steenwyk J.L."/>
            <person name="Rivero-Menendez O."/>
            <person name="Mead M.E."/>
            <person name="Silva L.P."/>
            <person name="Bastos R.W."/>
            <person name="Alastruey-Izquierdo A."/>
            <person name="Goldman G.H."/>
            <person name="Rokas A."/>
        </authorList>
    </citation>
    <scope>NUCLEOTIDE SEQUENCE</scope>
    <source>
        <strain evidence="1">CNM-CM6805</strain>
    </source>
</reference>
<accession>A0A8H4H265</accession>
<sequence length="107" mass="12141">MEYDVYCAICGFEIGPWSPAALEQRDRYVNGEMSEKEAEENAPVGYDPRLVDPDDCDWLLDIYCLGYNKHATGERKTFVIGPGVYVDLVVKPKRVMMTTLTVDRVNS</sequence>
<evidence type="ECO:0000313" key="2">
    <source>
        <dbReference type="Proteomes" id="UP000653565"/>
    </source>
</evidence>
<protein>
    <submittedName>
        <fullName evidence="1">Uncharacterized protein</fullName>
    </submittedName>
</protein>
<evidence type="ECO:0000313" key="1">
    <source>
        <dbReference type="EMBL" id="KAF4233051.1"/>
    </source>
</evidence>
<comment type="caution">
    <text evidence="1">The sequence shown here is derived from an EMBL/GenBank/DDBJ whole genome shotgun (WGS) entry which is preliminary data.</text>
</comment>
<keyword evidence="2" id="KW-1185">Reference proteome</keyword>
<reference evidence="1" key="2">
    <citation type="submission" date="2020-04" db="EMBL/GenBank/DDBJ databases">
        <authorList>
            <person name="Santos R.A.C."/>
            <person name="Steenwyk J.L."/>
            <person name="Rivero-Menendez O."/>
            <person name="Mead M.E."/>
            <person name="Silva L.P."/>
            <person name="Bastos R.W."/>
            <person name="Alastruey-Izquierdo A."/>
            <person name="Goldman G.H."/>
            <person name="Rokas A."/>
        </authorList>
    </citation>
    <scope>NUCLEOTIDE SEQUENCE</scope>
    <source>
        <strain evidence="1">CNM-CM6805</strain>
    </source>
</reference>
<organism evidence="1 2">
    <name type="scientific">Aspergillus fumigatiaffinis</name>
    <dbReference type="NCBI Taxonomy" id="340414"/>
    <lineage>
        <taxon>Eukaryota</taxon>
        <taxon>Fungi</taxon>
        <taxon>Dikarya</taxon>
        <taxon>Ascomycota</taxon>
        <taxon>Pezizomycotina</taxon>
        <taxon>Eurotiomycetes</taxon>
        <taxon>Eurotiomycetidae</taxon>
        <taxon>Eurotiales</taxon>
        <taxon>Aspergillaceae</taxon>
        <taxon>Aspergillus</taxon>
        <taxon>Aspergillus subgen. Fumigati</taxon>
    </lineage>
</organism>